<dbReference type="AlphaFoldDB" id="A0A177WV28"/>
<dbReference type="VEuPathDB" id="FungiDB:BDEG_26679"/>
<evidence type="ECO:0000256" key="1">
    <source>
        <dbReference type="SAM" id="Coils"/>
    </source>
</evidence>
<evidence type="ECO:0000313" key="4">
    <source>
        <dbReference type="Proteomes" id="UP000077115"/>
    </source>
</evidence>
<reference evidence="3 4" key="1">
    <citation type="submission" date="2006-10" db="EMBL/GenBank/DDBJ databases">
        <title>The Genome Sequence of Batrachochytrium dendrobatidis JEL423.</title>
        <authorList>
            <consortium name="The Broad Institute Genome Sequencing Platform"/>
            <person name="Birren B."/>
            <person name="Lander E."/>
            <person name="Galagan J."/>
            <person name="Cuomo C."/>
            <person name="Devon K."/>
            <person name="Jaffe D."/>
            <person name="Butler J."/>
            <person name="Alvarez P."/>
            <person name="Gnerre S."/>
            <person name="Grabherr M."/>
            <person name="Kleber M."/>
            <person name="Mauceli E."/>
            <person name="Brockman W."/>
            <person name="Young S."/>
            <person name="LaButti K."/>
            <person name="Sykes S."/>
            <person name="DeCaprio D."/>
            <person name="Crawford M."/>
            <person name="Koehrsen M."/>
            <person name="Engels R."/>
            <person name="Montgomery P."/>
            <person name="Pearson M."/>
            <person name="Howarth C."/>
            <person name="Larson L."/>
            <person name="White J."/>
            <person name="O'Leary S."/>
            <person name="Kodira C."/>
            <person name="Zeng Q."/>
            <person name="Yandava C."/>
            <person name="Alvarado L."/>
            <person name="Longcore J."/>
            <person name="James T."/>
        </authorList>
    </citation>
    <scope>NUCLEOTIDE SEQUENCE [LARGE SCALE GENOMIC DNA]</scope>
    <source>
        <strain evidence="3 4">JEL423</strain>
    </source>
</reference>
<protein>
    <submittedName>
        <fullName evidence="3">Uncharacterized protein</fullName>
    </submittedName>
</protein>
<sequence>MVMTQDNHKRVQLANLHHVKSDTPSWKDIPRFGPNPAKLLAQQQPIADLFPPRLRRYLNHHVHEQYYPPRNCQTNLHTQRPHSKPIILSRGKPRPSGQQSFIPNISTATFIPTEPLNTTPSHDGIDYHIVYDTHKKHAHDLPFPGSCNASITHLRQSDRIRLAALIHNLATIQTQHKHLALQMDTVSKQKKELEIELGKARFENTGLADQHKDVVCELLKSKKQLEFYESQLQDLQCKIAENQNRQDLTKMDSQNDRYTQMCSKSTSPMNVPKDNFEPELPQVQNGIEHLDATSALSSQDRNISNPFNKTMAGTHGAIQDQNNIYNHSLEKAEDSRMHSDKSIIERQAELEKILDSHDNPNSYSDAFHQSVSDSATSEQENSEHAGMNLENILLSVLRQRASKSTKREKKFAQAKYCDRATSPNIADDNPADSSEKKKCTIAEHIDRLLGQRSYINTVSESDDSLIANQSQSNPYINTDNTRTCLSKDQQPKPESYNTRNSYVGIESETNAKRQSPILVPQQPQFLDPSAAISFDNTVHSNNTKLNSAQTVHNRQQDHEKSSRHSTNAPQMKQHSKQSIHSFVTPISSSGSYLTHTGICTCACMQCISVDLSGTPTVTTIPSSASSFTTMSIHCPVCCGCVSHHSSQKYTSKICSKQTGNDSLKSQKESSESEKVIVDAKSFKKPTNISLQSVKSPSATRIIEVSGSSVLYSNGSLTSSEINRPRDDSSGLGYTRSFSEAFKLIPQDASFLFANDTSMLKSLAQIVCELET</sequence>
<feature type="compositionally biased region" description="Polar residues" evidence="2">
    <location>
        <begin position="359"/>
        <end position="379"/>
    </location>
</feature>
<dbReference type="OrthoDB" id="2163590at2759"/>
<proteinExistence type="predicted"/>
<dbReference type="EMBL" id="DS022309">
    <property type="protein sequence ID" value="OAJ43311.1"/>
    <property type="molecule type" value="Genomic_DNA"/>
</dbReference>
<dbReference type="Proteomes" id="UP000077115">
    <property type="component" value="Unassembled WGS sequence"/>
</dbReference>
<reference evidence="3 4" key="2">
    <citation type="submission" date="2016-05" db="EMBL/GenBank/DDBJ databases">
        <title>Lineage-specific infection strategies underlie the spectrum of fungal disease in amphibians.</title>
        <authorList>
            <person name="Cuomo C.A."/>
            <person name="Farrer R.A."/>
            <person name="James T."/>
            <person name="Longcore J."/>
            <person name="Birren B."/>
        </authorList>
    </citation>
    <scope>NUCLEOTIDE SEQUENCE [LARGE SCALE GENOMIC DNA]</scope>
    <source>
        <strain evidence="3 4">JEL423</strain>
    </source>
</reference>
<feature type="coiled-coil region" evidence="1">
    <location>
        <begin position="176"/>
        <end position="245"/>
    </location>
</feature>
<feature type="region of interest" description="Disordered" evidence="2">
    <location>
        <begin position="68"/>
        <end position="100"/>
    </location>
</feature>
<gene>
    <name evidence="3" type="ORF">BDEG_26679</name>
</gene>
<feature type="region of interest" description="Disordered" evidence="2">
    <location>
        <begin position="356"/>
        <end position="387"/>
    </location>
</feature>
<accession>A0A177WV28</accession>
<evidence type="ECO:0000256" key="2">
    <source>
        <dbReference type="SAM" id="MobiDB-lite"/>
    </source>
</evidence>
<name>A0A177WV28_BATDL</name>
<feature type="compositionally biased region" description="Polar residues" evidence="2">
    <location>
        <begin position="564"/>
        <end position="579"/>
    </location>
</feature>
<evidence type="ECO:0000313" key="3">
    <source>
        <dbReference type="EMBL" id="OAJ43311.1"/>
    </source>
</evidence>
<feature type="compositionally biased region" description="Polar residues" evidence="2">
    <location>
        <begin position="467"/>
        <end position="488"/>
    </location>
</feature>
<organism evidence="3 4">
    <name type="scientific">Batrachochytrium dendrobatidis (strain JEL423)</name>
    <dbReference type="NCBI Taxonomy" id="403673"/>
    <lineage>
        <taxon>Eukaryota</taxon>
        <taxon>Fungi</taxon>
        <taxon>Fungi incertae sedis</taxon>
        <taxon>Chytridiomycota</taxon>
        <taxon>Chytridiomycota incertae sedis</taxon>
        <taxon>Chytridiomycetes</taxon>
        <taxon>Rhizophydiales</taxon>
        <taxon>Rhizophydiales incertae sedis</taxon>
        <taxon>Batrachochytrium</taxon>
    </lineage>
</organism>
<feature type="region of interest" description="Disordered" evidence="2">
    <location>
        <begin position="467"/>
        <end position="499"/>
    </location>
</feature>
<feature type="region of interest" description="Disordered" evidence="2">
    <location>
        <begin position="546"/>
        <end position="579"/>
    </location>
</feature>
<keyword evidence="1" id="KW-0175">Coiled coil</keyword>